<comment type="caution">
    <text evidence="1">The sequence shown here is derived from an EMBL/GenBank/DDBJ whole genome shotgun (WGS) entry which is preliminary data.</text>
</comment>
<organism evidence="1 2">
    <name type="scientific">Cupriavidus pinatubonensis</name>
    <dbReference type="NCBI Taxonomy" id="248026"/>
    <lineage>
        <taxon>Bacteria</taxon>
        <taxon>Pseudomonadati</taxon>
        <taxon>Pseudomonadota</taxon>
        <taxon>Betaproteobacteria</taxon>
        <taxon>Burkholderiales</taxon>
        <taxon>Burkholderiaceae</taxon>
        <taxon>Cupriavidus</taxon>
    </lineage>
</organism>
<accession>A0ABM8X3Q7</accession>
<evidence type="ECO:0000313" key="2">
    <source>
        <dbReference type="Proteomes" id="UP000701702"/>
    </source>
</evidence>
<proteinExistence type="predicted"/>
<protein>
    <recommendedName>
        <fullName evidence="3">Transmembrane protein</fullName>
    </recommendedName>
</protein>
<evidence type="ECO:0000313" key="1">
    <source>
        <dbReference type="EMBL" id="CAG9174528.1"/>
    </source>
</evidence>
<sequence length="52" mass="5697">MHKLPVVTLCLLAALSVMTVFICLSGALTPRDTEYGSGKAVFKHYIVQYVNP</sequence>
<dbReference type="Proteomes" id="UP000701702">
    <property type="component" value="Unassembled WGS sequence"/>
</dbReference>
<name>A0ABM8X3Q7_9BURK</name>
<keyword evidence="2" id="KW-1185">Reference proteome</keyword>
<evidence type="ECO:0008006" key="3">
    <source>
        <dbReference type="Google" id="ProtNLM"/>
    </source>
</evidence>
<dbReference type="RefSeq" id="WP_011297222.1">
    <property type="nucleotide sequence ID" value="NZ_CAJZAF010000014.1"/>
</dbReference>
<gene>
    <name evidence="1" type="ORF">LMG23994_02914</name>
</gene>
<reference evidence="1 2" key="1">
    <citation type="submission" date="2021-08" db="EMBL/GenBank/DDBJ databases">
        <authorList>
            <person name="Peeters C."/>
        </authorList>
    </citation>
    <scope>NUCLEOTIDE SEQUENCE [LARGE SCALE GENOMIC DNA]</scope>
    <source>
        <strain evidence="1 2">LMG 23994</strain>
    </source>
</reference>
<dbReference type="EMBL" id="CAJZAF010000014">
    <property type="protein sequence ID" value="CAG9174528.1"/>
    <property type="molecule type" value="Genomic_DNA"/>
</dbReference>